<dbReference type="InterPro" id="IPR036701">
    <property type="entry name" value="RraB-like_sf"/>
</dbReference>
<dbReference type="InterPro" id="IPR016097">
    <property type="entry name" value="DUF695"/>
</dbReference>
<sequence length="262" mass="30674">MFKSLFRKKIEIPSHDENWQVYFSRINNQKASVIVDLNVADIAPVKDLPFVFYLIVPYDSAAEDGLPTMESFKLINEVEDKIAELKDKYTKNLLHVATISMNAERLQMYYCHKISDTEAFLQQVDIAFGERLTYQTDYREDLKWDDFYDLAYPLPFQLEMIKNRSVVKMLIEAGDSLSQARPIHHYLNFVEEKDVADFLEFAEKEGFAIQSKEKEQDGWKVSISRSDYISYEHIDDLCLPLWEKAEAHNGHYDGWESQVISN</sequence>
<dbReference type="RefSeq" id="WP_380895255.1">
    <property type="nucleotide sequence ID" value="NZ_JBHTKY010000007.1"/>
</dbReference>
<reference evidence="4" key="1">
    <citation type="journal article" date="2019" name="Int. J. Syst. Evol. Microbiol.">
        <title>The Global Catalogue of Microorganisms (GCM) 10K type strain sequencing project: providing services to taxonomists for standard genome sequencing and annotation.</title>
        <authorList>
            <consortium name="The Broad Institute Genomics Platform"/>
            <consortium name="The Broad Institute Genome Sequencing Center for Infectious Disease"/>
            <person name="Wu L."/>
            <person name="Ma J."/>
        </authorList>
    </citation>
    <scope>NUCLEOTIDE SEQUENCE [LARGE SCALE GENOMIC DNA]</scope>
    <source>
        <strain evidence="4">CCUG 52468</strain>
    </source>
</reference>
<evidence type="ECO:0000259" key="1">
    <source>
        <dbReference type="Pfam" id="PF05117"/>
    </source>
</evidence>
<comment type="caution">
    <text evidence="3">The sequence shown here is derived from an EMBL/GenBank/DDBJ whole genome shotgun (WGS) entry which is preliminary data.</text>
</comment>
<evidence type="ECO:0000313" key="4">
    <source>
        <dbReference type="Proteomes" id="UP001597205"/>
    </source>
</evidence>
<feature type="domain" description="DUF695" evidence="1">
    <location>
        <begin position="17"/>
        <end position="149"/>
    </location>
</feature>
<keyword evidence="4" id="KW-1185">Reference proteome</keyword>
<evidence type="ECO:0000259" key="2">
    <source>
        <dbReference type="Pfam" id="PF06877"/>
    </source>
</evidence>
<protein>
    <submittedName>
        <fullName evidence="3">DUF695 domain-containing protein</fullName>
    </submittedName>
</protein>
<dbReference type="Pfam" id="PF06877">
    <property type="entry name" value="RraB"/>
    <property type="match status" value="1"/>
</dbReference>
<dbReference type="EMBL" id="JBHTKY010000007">
    <property type="protein sequence ID" value="MFD1165323.1"/>
    <property type="molecule type" value="Genomic_DNA"/>
</dbReference>
<dbReference type="SUPFAM" id="SSF89946">
    <property type="entry name" value="Hypothetical protein VC0424"/>
    <property type="match status" value="1"/>
</dbReference>
<accession>A0ABW3RJF6</accession>
<evidence type="ECO:0000313" key="3">
    <source>
        <dbReference type="EMBL" id="MFD1165323.1"/>
    </source>
</evidence>
<dbReference type="Pfam" id="PF05117">
    <property type="entry name" value="DUF695"/>
    <property type="match status" value="1"/>
</dbReference>
<organism evidence="3 4">
    <name type="scientific">Sphingobacterium daejeonense</name>
    <dbReference type="NCBI Taxonomy" id="371142"/>
    <lineage>
        <taxon>Bacteria</taxon>
        <taxon>Pseudomonadati</taxon>
        <taxon>Bacteroidota</taxon>
        <taxon>Sphingobacteriia</taxon>
        <taxon>Sphingobacteriales</taxon>
        <taxon>Sphingobacteriaceae</taxon>
        <taxon>Sphingobacterium</taxon>
    </lineage>
</organism>
<proteinExistence type="predicted"/>
<dbReference type="InterPro" id="IPR009671">
    <property type="entry name" value="RraB_dom"/>
</dbReference>
<dbReference type="Gene3D" id="3.30.70.970">
    <property type="entry name" value="RraB-like"/>
    <property type="match status" value="1"/>
</dbReference>
<gene>
    <name evidence="3" type="ORF">ACFQ2C_06885</name>
</gene>
<name>A0ABW3RJF6_9SPHI</name>
<dbReference type="Proteomes" id="UP001597205">
    <property type="component" value="Unassembled WGS sequence"/>
</dbReference>
<feature type="domain" description="Regulator of ribonuclease activity B" evidence="2">
    <location>
        <begin position="162"/>
        <end position="256"/>
    </location>
</feature>